<keyword evidence="3" id="KW-1185">Reference proteome</keyword>
<protein>
    <submittedName>
        <fullName evidence="2">Uncharacterized protein</fullName>
    </submittedName>
</protein>
<evidence type="ECO:0000313" key="2">
    <source>
        <dbReference type="EMBL" id="PNQ72308.1"/>
    </source>
</evidence>
<dbReference type="RefSeq" id="WP_103052795.1">
    <property type="nucleotide sequence ID" value="NZ_POWF01000009.1"/>
</dbReference>
<keyword evidence="1" id="KW-1133">Transmembrane helix</keyword>
<reference evidence="2 3" key="1">
    <citation type="submission" date="2018-01" db="EMBL/GenBank/DDBJ databases">
        <title>The draft genome of Hanstruepera neustonica JCM19743.</title>
        <authorList>
            <person name="He R.-H."/>
            <person name="Du Z.-J."/>
        </authorList>
    </citation>
    <scope>NUCLEOTIDE SEQUENCE [LARGE SCALE GENOMIC DNA]</scope>
    <source>
        <strain evidence="2 3">JCM19743</strain>
    </source>
</reference>
<organism evidence="2 3">
    <name type="scientific">Hanstruepera neustonica</name>
    <dbReference type="NCBI Taxonomy" id="1445657"/>
    <lineage>
        <taxon>Bacteria</taxon>
        <taxon>Pseudomonadati</taxon>
        <taxon>Bacteroidota</taxon>
        <taxon>Flavobacteriia</taxon>
        <taxon>Flavobacteriales</taxon>
        <taxon>Flavobacteriaceae</taxon>
        <taxon>Hanstruepera</taxon>
    </lineage>
</organism>
<dbReference type="EMBL" id="POWF01000009">
    <property type="protein sequence ID" value="PNQ72308.1"/>
    <property type="molecule type" value="Genomic_DNA"/>
</dbReference>
<accession>A0A2K1DW97</accession>
<evidence type="ECO:0000256" key="1">
    <source>
        <dbReference type="SAM" id="Phobius"/>
    </source>
</evidence>
<dbReference type="Proteomes" id="UP000236641">
    <property type="component" value="Unassembled WGS sequence"/>
</dbReference>
<sequence length="59" mass="6749">MGANFDVKILIIFLLVAILVLLVGLTVNVLKDHKSSFKFYKTIMNEKDKKEPPKKDSKE</sequence>
<proteinExistence type="predicted"/>
<comment type="caution">
    <text evidence="2">The sequence shown here is derived from an EMBL/GenBank/DDBJ whole genome shotgun (WGS) entry which is preliminary data.</text>
</comment>
<keyword evidence="1" id="KW-0472">Membrane</keyword>
<keyword evidence="1" id="KW-0812">Transmembrane</keyword>
<dbReference type="AlphaFoldDB" id="A0A2K1DW97"/>
<gene>
    <name evidence="2" type="ORF">C1T31_12210</name>
</gene>
<evidence type="ECO:0000313" key="3">
    <source>
        <dbReference type="Proteomes" id="UP000236641"/>
    </source>
</evidence>
<name>A0A2K1DW97_9FLAO</name>
<feature type="transmembrane region" description="Helical" evidence="1">
    <location>
        <begin position="12"/>
        <end position="30"/>
    </location>
</feature>